<dbReference type="PANTHER" id="PTHR34322">
    <property type="entry name" value="TRANSPOSASE, Y1_TNP DOMAIN-CONTAINING"/>
    <property type="match status" value="1"/>
</dbReference>
<dbReference type="SMART" id="SM01321">
    <property type="entry name" value="Y1_Tnp"/>
    <property type="match status" value="1"/>
</dbReference>
<feature type="domain" description="Transposase IS200-like" evidence="1">
    <location>
        <begin position="9"/>
        <end position="123"/>
    </location>
</feature>
<comment type="caution">
    <text evidence="2">The sequence shown here is derived from an EMBL/GenBank/DDBJ whole genome shotgun (WGS) entry which is preliminary data.</text>
</comment>
<dbReference type="InterPro" id="IPR002686">
    <property type="entry name" value="Transposase_17"/>
</dbReference>
<dbReference type="Pfam" id="PF01797">
    <property type="entry name" value="Y1_Tnp"/>
    <property type="match status" value="1"/>
</dbReference>
<evidence type="ECO:0000313" key="2">
    <source>
        <dbReference type="EMBL" id="OGY27999.1"/>
    </source>
</evidence>
<dbReference type="GO" id="GO:0003677">
    <property type="term" value="F:DNA binding"/>
    <property type="evidence" value="ECO:0007669"/>
    <property type="project" value="InterPro"/>
</dbReference>
<sequence>MMRQNRFFQKDYYYHLINRGNNQDIFLFKRDYKRFTSKLEYYSKKFLISIVAYALIPNHIHLLVKQGSEGTVSKFMQSLTTSYAAYFNNKHHRTGHLFQGRFKHIVVETDDYLVHLSRYIHLNPSSARLVSKPENYPWSSYRCYLDLEETNFINKKPILDYFSIKDKVMDYREFVDSRIDYQKEISIQKLFLE</sequence>
<protein>
    <recommendedName>
        <fullName evidence="1">Transposase IS200-like domain-containing protein</fullName>
    </recommendedName>
</protein>
<dbReference type="AlphaFoldDB" id="A0A1G1WJW0"/>
<dbReference type="SUPFAM" id="SSF143422">
    <property type="entry name" value="Transposase IS200-like"/>
    <property type="match status" value="1"/>
</dbReference>
<dbReference type="GO" id="GO:0004803">
    <property type="term" value="F:transposase activity"/>
    <property type="evidence" value="ECO:0007669"/>
    <property type="project" value="InterPro"/>
</dbReference>
<reference evidence="2 3" key="1">
    <citation type="journal article" date="2016" name="Nat. Commun.">
        <title>Thousands of microbial genomes shed light on interconnected biogeochemical processes in an aquifer system.</title>
        <authorList>
            <person name="Anantharaman K."/>
            <person name="Brown C.T."/>
            <person name="Hug L.A."/>
            <person name="Sharon I."/>
            <person name="Castelle C.J."/>
            <person name="Probst A.J."/>
            <person name="Thomas B.C."/>
            <person name="Singh A."/>
            <person name="Wilkins M.J."/>
            <person name="Karaoz U."/>
            <person name="Brodie E.L."/>
            <person name="Williams K.H."/>
            <person name="Hubbard S.S."/>
            <person name="Banfield J.F."/>
        </authorList>
    </citation>
    <scope>NUCLEOTIDE SEQUENCE [LARGE SCALE GENOMIC DNA]</scope>
</reference>
<dbReference type="InterPro" id="IPR036515">
    <property type="entry name" value="Transposase_17_sf"/>
</dbReference>
<organism evidence="2 3">
    <name type="scientific">Candidatus Woykebacteria bacterium RBG_19FT_COMBO_43_10</name>
    <dbReference type="NCBI Taxonomy" id="1802598"/>
    <lineage>
        <taxon>Bacteria</taxon>
        <taxon>Candidatus Woykeibacteriota</taxon>
    </lineage>
</organism>
<dbReference type="EMBL" id="MHCU01000016">
    <property type="protein sequence ID" value="OGY27999.1"/>
    <property type="molecule type" value="Genomic_DNA"/>
</dbReference>
<gene>
    <name evidence="2" type="ORF">A2Z42_00055</name>
</gene>
<evidence type="ECO:0000313" key="3">
    <source>
        <dbReference type="Proteomes" id="UP000176645"/>
    </source>
</evidence>
<name>A0A1G1WJW0_9BACT</name>
<evidence type="ECO:0000259" key="1">
    <source>
        <dbReference type="SMART" id="SM01321"/>
    </source>
</evidence>
<dbReference type="Proteomes" id="UP000176645">
    <property type="component" value="Unassembled WGS sequence"/>
</dbReference>
<accession>A0A1G1WJW0</accession>
<dbReference type="PANTHER" id="PTHR34322:SF2">
    <property type="entry name" value="TRANSPOSASE IS200-LIKE DOMAIN-CONTAINING PROTEIN"/>
    <property type="match status" value="1"/>
</dbReference>
<proteinExistence type="predicted"/>
<dbReference type="Gene3D" id="3.30.70.1290">
    <property type="entry name" value="Transposase IS200-like"/>
    <property type="match status" value="1"/>
</dbReference>
<dbReference type="GO" id="GO:0006313">
    <property type="term" value="P:DNA transposition"/>
    <property type="evidence" value="ECO:0007669"/>
    <property type="project" value="InterPro"/>
</dbReference>